<dbReference type="GO" id="GO:0005975">
    <property type="term" value="P:carbohydrate metabolic process"/>
    <property type="evidence" value="ECO:0007669"/>
    <property type="project" value="InterPro"/>
</dbReference>
<dbReference type="PANTHER" id="PTHR11927:SF9">
    <property type="entry name" value="L-FUCOSYLTRANSFERASE"/>
    <property type="match status" value="1"/>
</dbReference>
<evidence type="ECO:0000256" key="2">
    <source>
        <dbReference type="ARBA" id="ARBA00022679"/>
    </source>
</evidence>
<comment type="caution">
    <text evidence="3">The sequence shown here is derived from an EMBL/GenBank/DDBJ whole genome shotgun (WGS) entry which is preliminary data.</text>
</comment>
<dbReference type="Pfam" id="PF01531">
    <property type="entry name" value="Glyco_transf_11"/>
    <property type="match status" value="1"/>
</dbReference>
<dbReference type="GO" id="GO:0008107">
    <property type="term" value="F:galactoside 2-alpha-L-fucosyltransferase activity"/>
    <property type="evidence" value="ECO:0007669"/>
    <property type="project" value="InterPro"/>
</dbReference>
<evidence type="ECO:0000256" key="1">
    <source>
        <dbReference type="ARBA" id="ARBA00022676"/>
    </source>
</evidence>
<reference evidence="3" key="1">
    <citation type="submission" date="2019-03" db="EMBL/GenBank/DDBJ databases">
        <title>Single cell metagenomics reveals metabolic interactions within the superorganism composed of flagellate Streblomastix strix and complex community of Bacteroidetes bacteria on its surface.</title>
        <authorList>
            <person name="Treitli S.C."/>
            <person name="Kolisko M."/>
            <person name="Husnik F."/>
            <person name="Keeling P."/>
            <person name="Hampl V."/>
        </authorList>
    </citation>
    <scope>NUCLEOTIDE SEQUENCE</scope>
    <source>
        <strain evidence="3">STM</strain>
    </source>
</reference>
<dbReference type="CDD" id="cd11301">
    <property type="entry name" value="Fut1_Fut2_like"/>
    <property type="match status" value="1"/>
</dbReference>
<gene>
    <name evidence="3" type="ORF">EZS27_030840</name>
</gene>
<dbReference type="InterPro" id="IPR002516">
    <property type="entry name" value="Glyco_trans_11"/>
</dbReference>
<sequence length="282" mass="33644">MKLIRLTCGLGNQMFIYAFYIQMKKRFPAIKLDISSMGKQAAKNSNYEIARIFHLKPDEYYVSKQLKKIMTSLFFKKVREKFYIPYSPKNYICNYCWPFVYYKGFFQSEKFFLEATDKVRDVFSFDEKIINKKTRACLRQIVVSESSVSIHIRRGDYLYSEVERRFGGICTLEYYQKAIKLISESINNPVFFIFSDDINWVKEKLPLNNATYTDWNSGNDSWQDMFLMSRCQHNIIANSTFSWWAAWLNTNRNKIVIAPERWFQDMETPNIHPEKSGWILIK</sequence>
<dbReference type="EMBL" id="SNRY01003943">
    <property type="protein sequence ID" value="KAA6319244.1"/>
    <property type="molecule type" value="Genomic_DNA"/>
</dbReference>
<protein>
    <submittedName>
        <fullName evidence="3">O-antigen biosynthesis glycosyltransferase WbnK</fullName>
        <ecNumber evidence="3">2.4.1.308</ecNumber>
    </submittedName>
</protein>
<accession>A0A5J4QE75</accession>
<dbReference type="PANTHER" id="PTHR11927">
    <property type="entry name" value="GALACTOSIDE 2-L-FUCOSYLTRANSFERASE"/>
    <property type="match status" value="1"/>
</dbReference>
<proteinExistence type="predicted"/>
<dbReference type="EC" id="2.4.1.308" evidence="3"/>
<name>A0A5J4QE75_9ZZZZ</name>
<dbReference type="AlphaFoldDB" id="A0A5J4QE75"/>
<organism evidence="3">
    <name type="scientific">termite gut metagenome</name>
    <dbReference type="NCBI Taxonomy" id="433724"/>
    <lineage>
        <taxon>unclassified sequences</taxon>
        <taxon>metagenomes</taxon>
        <taxon>organismal metagenomes</taxon>
    </lineage>
</organism>
<dbReference type="GO" id="GO:0016020">
    <property type="term" value="C:membrane"/>
    <property type="evidence" value="ECO:0007669"/>
    <property type="project" value="InterPro"/>
</dbReference>
<keyword evidence="2 3" id="KW-0808">Transferase</keyword>
<keyword evidence="1 3" id="KW-0328">Glycosyltransferase</keyword>
<dbReference type="Gene3D" id="3.40.50.11350">
    <property type="match status" value="1"/>
</dbReference>
<evidence type="ECO:0000313" key="3">
    <source>
        <dbReference type="EMBL" id="KAA6319244.1"/>
    </source>
</evidence>